<feature type="region of interest" description="Disordered" evidence="1">
    <location>
        <begin position="159"/>
        <end position="180"/>
    </location>
</feature>
<proteinExistence type="predicted"/>
<comment type="caution">
    <text evidence="2">The sequence shown here is derived from an EMBL/GenBank/DDBJ whole genome shotgun (WGS) entry which is preliminary data.</text>
</comment>
<accession>A0A3M7SPP1</accession>
<protein>
    <submittedName>
        <fullName evidence="2">Uncharacterized protein</fullName>
    </submittedName>
</protein>
<dbReference type="Proteomes" id="UP000276133">
    <property type="component" value="Unassembled WGS sequence"/>
</dbReference>
<name>A0A3M7SPP1_BRAPC</name>
<dbReference type="AlphaFoldDB" id="A0A3M7SPP1"/>
<organism evidence="2 3">
    <name type="scientific">Brachionus plicatilis</name>
    <name type="common">Marine rotifer</name>
    <name type="synonym">Brachionus muelleri</name>
    <dbReference type="NCBI Taxonomy" id="10195"/>
    <lineage>
        <taxon>Eukaryota</taxon>
        <taxon>Metazoa</taxon>
        <taxon>Spiralia</taxon>
        <taxon>Gnathifera</taxon>
        <taxon>Rotifera</taxon>
        <taxon>Eurotatoria</taxon>
        <taxon>Monogononta</taxon>
        <taxon>Pseudotrocha</taxon>
        <taxon>Ploima</taxon>
        <taxon>Brachionidae</taxon>
        <taxon>Brachionus</taxon>
    </lineage>
</organism>
<feature type="non-terminal residue" evidence="2">
    <location>
        <position position="180"/>
    </location>
</feature>
<sequence>MSSNVKDQAIVIGQALMHGKWLECSFQQNPNQSNYYLNPSAANNAHLVNKFEQVFYDDYTFYKPGASALSFNNRDDETKMDGEEEPEWIKEINKTMPSPSPDAESASSSSSQINLKEAAIVSAMLDEDESIDQSIESVPFTQIESKACVINDADLLTPNIHSNSPSDFIPKQKLSRSLNT</sequence>
<evidence type="ECO:0000313" key="3">
    <source>
        <dbReference type="Proteomes" id="UP000276133"/>
    </source>
</evidence>
<keyword evidence="3" id="KW-1185">Reference proteome</keyword>
<evidence type="ECO:0000313" key="2">
    <source>
        <dbReference type="EMBL" id="RNA37706.1"/>
    </source>
</evidence>
<evidence type="ECO:0000256" key="1">
    <source>
        <dbReference type="SAM" id="MobiDB-lite"/>
    </source>
</evidence>
<gene>
    <name evidence="2" type="ORF">BpHYR1_023354</name>
</gene>
<dbReference type="EMBL" id="REGN01000998">
    <property type="protein sequence ID" value="RNA37706.1"/>
    <property type="molecule type" value="Genomic_DNA"/>
</dbReference>
<reference evidence="2 3" key="1">
    <citation type="journal article" date="2018" name="Sci. Rep.">
        <title>Genomic signatures of local adaptation to the degree of environmental predictability in rotifers.</title>
        <authorList>
            <person name="Franch-Gras L."/>
            <person name="Hahn C."/>
            <person name="Garcia-Roger E.M."/>
            <person name="Carmona M.J."/>
            <person name="Serra M."/>
            <person name="Gomez A."/>
        </authorList>
    </citation>
    <scope>NUCLEOTIDE SEQUENCE [LARGE SCALE GENOMIC DNA]</scope>
    <source>
        <strain evidence="2">HYR1</strain>
    </source>
</reference>